<protein>
    <recommendedName>
        <fullName evidence="1">Serine aminopeptidase S33 domain-containing protein</fullName>
    </recommendedName>
</protein>
<evidence type="ECO:0000313" key="3">
    <source>
        <dbReference type="Proteomes" id="UP001516023"/>
    </source>
</evidence>
<dbReference type="SUPFAM" id="SSF53474">
    <property type="entry name" value="alpha/beta-Hydrolases"/>
    <property type="match status" value="1"/>
</dbReference>
<evidence type="ECO:0000313" key="2">
    <source>
        <dbReference type="EMBL" id="KAL3800683.1"/>
    </source>
</evidence>
<keyword evidence="3" id="KW-1185">Reference proteome</keyword>
<dbReference type="InterPro" id="IPR029058">
    <property type="entry name" value="AB_hydrolase_fold"/>
</dbReference>
<reference evidence="2 3" key="1">
    <citation type="journal article" date="2020" name="G3 (Bethesda)">
        <title>Improved Reference Genome for Cyclotella cryptica CCMP332, a Model for Cell Wall Morphogenesis, Salinity Adaptation, and Lipid Production in Diatoms (Bacillariophyta).</title>
        <authorList>
            <person name="Roberts W.R."/>
            <person name="Downey K.M."/>
            <person name="Ruck E.C."/>
            <person name="Traller J.C."/>
            <person name="Alverson A.J."/>
        </authorList>
    </citation>
    <scope>NUCLEOTIDE SEQUENCE [LARGE SCALE GENOMIC DNA]</scope>
    <source>
        <strain evidence="2 3">CCMP332</strain>
    </source>
</reference>
<gene>
    <name evidence="2" type="ORF">HJC23_006145</name>
</gene>
<dbReference type="PANTHER" id="PTHR11614">
    <property type="entry name" value="PHOSPHOLIPASE-RELATED"/>
    <property type="match status" value="1"/>
</dbReference>
<dbReference type="Pfam" id="PF12146">
    <property type="entry name" value="Hydrolase_4"/>
    <property type="match status" value="1"/>
</dbReference>
<organism evidence="2 3">
    <name type="scientific">Cyclotella cryptica</name>
    <dbReference type="NCBI Taxonomy" id="29204"/>
    <lineage>
        <taxon>Eukaryota</taxon>
        <taxon>Sar</taxon>
        <taxon>Stramenopiles</taxon>
        <taxon>Ochrophyta</taxon>
        <taxon>Bacillariophyta</taxon>
        <taxon>Coscinodiscophyceae</taxon>
        <taxon>Thalassiosirophycidae</taxon>
        <taxon>Stephanodiscales</taxon>
        <taxon>Stephanodiscaceae</taxon>
        <taxon>Cyclotella</taxon>
    </lineage>
</organism>
<name>A0ABD3QL21_9STRA</name>
<accession>A0ABD3QL21</accession>
<comment type="caution">
    <text evidence="2">The sequence shown here is derived from an EMBL/GenBank/DDBJ whole genome shotgun (WGS) entry which is preliminary data.</text>
</comment>
<evidence type="ECO:0000259" key="1">
    <source>
        <dbReference type="Pfam" id="PF12146"/>
    </source>
</evidence>
<dbReference type="FunFam" id="3.40.50.1820:FF:000117">
    <property type="entry name" value="Monoglyceride lipase, putative"/>
    <property type="match status" value="1"/>
</dbReference>
<feature type="domain" description="Serine aminopeptidase S33" evidence="1">
    <location>
        <begin position="223"/>
        <end position="472"/>
    </location>
</feature>
<dbReference type="EMBL" id="JABMIG020000031">
    <property type="protein sequence ID" value="KAL3800683.1"/>
    <property type="molecule type" value="Genomic_DNA"/>
</dbReference>
<dbReference type="Gene3D" id="3.40.50.1820">
    <property type="entry name" value="alpha/beta hydrolase"/>
    <property type="match status" value="1"/>
</dbReference>
<dbReference type="Proteomes" id="UP001516023">
    <property type="component" value="Unassembled WGS sequence"/>
</dbReference>
<dbReference type="InterPro" id="IPR022742">
    <property type="entry name" value="Hydrolase_4"/>
</dbReference>
<dbReference type="AlphaFoldDB" id="A0ABD3QL21"/>
<dbReference type="InterPro" id="IPR051044">
    <property type="entry name" value="MAG_DAG_Lipase"/>
</dbReference>
<sequence>MRMLAAAGPAFIPYSLCSRGRDSFLYNKRGMLANCRSFHLHDAASQVQSKRDFLGSLENAFDFNTANAASSIFLESLVNRVDQEEIARNIIDSFDEIAPGSWRTVYAQDFSTSFGFGGIFGDVPEVEFEFGNDGSISSNIKLKDSASTDVSLRGSFGTAATIASSAAIAYYLLSKKQMTAKEKAIPVGDDANLPRGFVTNSFTNRRSQSLYVMHLPRRDGSKPPKAMLFVLHGIAEHCTRAGYIRLYQSLAEVGVDVYALDHHGHGRSDGQPRGYAEKLDHYVDDLVDYVEFVSKENYVDKGQTPPPLMLLGQSMGGLLAVLAALRLGNERVAGLILTAPALGVDMSLELKVQKLFAPVINTLAPKARIVDAVDPWDMSRNKDAVQQYIDDPLTQTGKLVARTAIGMSNGFEVVKNRRGEINVPILALHGTADKCTSPNATEDFFKHVGTPMEKKRFLKLPAMYHELLEEPETDQILECVNVFVTSNGNEFAQVDGEESDGVVRVLFKEP</sequence>
<proteinExistence type="predicted"/>